<name>A0ABT2EN40_9BACT</name>
<comment type="subunit">
    <text evidence="8">Homodimer.</text>
</comment>
<dbReference type="Proteomes" id="UP001204798">
    <property type="component" value="Unassembled WGS sequence"/>
</dbReference>
<dbReference type="SUPFAM" id="SSF52374">
    <property type="entry name" value="Nucleotidylyl transferase"/>
    <property type="match status" value="1"/>
</dbReference>
<feature type="binding site" evidence="8">
    <location>
        <position position="63"/>
    </location>
    <ligand>
        <name>beta-alanine</name>
        <dbReference type="ChEBI" id="CHEBI:57966"/>
    </ligand>
</feature>
<keyword evidence="5 8" id="KW-0547">Nucleotide-binding</keyword>
<keyword evidence="10" id="KW-1185">Reference proteome</keyword>
<comment type="function">
    <text evidence="8">Catalyzes the condensation of pantoate with beta-alanine in an ATP-dependent reaction via a pantoyl-adenylate intermediate.</text>
</comment>
<evidence type="ECO:0000256" key="4">
    <source>
        <dbReference type="ARBA" id="ARBA00022655"/>
    </source>
</evidence>
<dbReference type="PANTHER" id="PTHR21299:SF1">
    <property type="entry name" value="PANTOATE--BETA-ALANINE LIGASE"/>
    <property type="match status" value="1"/>
</dbReference>
<comment type="subcellular location">
    <subcellularLocation>
        <location evidence="8">Cytoplasm</location>
    </subcellularLocation>
</comment>
<feature type="binding site" evidence="8">
    <location>
        <begin position="32"/>
        <end position="39"/>
    </location>
    <ligand>
        <name>ATP</name>
        <dbReference type="ChEBI" id="CHEBI:30616"/>
    </ligand>
</feature>
<dbReference type="EMBL" id="JANUCP010000003">
    <property type="protein sequence ID" value="MCS3919370.1"/>
    <property type="molecule type" value="Genomic_DNA"/>
</dbReference>
<proteinExistence type="inferred from homology"/>
<dbReference type="Gene3D" id="3.40.50.620">
    <property type="entry name" value="HUPs"/>
    <property type="match status" value="1"/>
</dbReference>
<comment type="similarity">
    <text evidence="2 8">Belongs to the pantothenate synthetase family.</text>
</comment>
<evidence type="ECO:0000256" key="6">
    <source>
        <dbReference type="ARBA" id="ARBA00022840"/>
    </source>
</evidence>
<evidence type="ECO:0000256" key="2">
    <source>
        <dbReference type="ARBA" id="ARBA00009256"/>
    </source>
</evidence>
<protein>
    <recommendedName>
        <fullName evidence="8">Pantothenate synthetase</fullName>
        <shortName evidence="8">PS</shortName>
        <ecNumber evidence="8">6.3.2.1</ecNumber>
    </recommendedName>
    <alternativeName>
        <fullName evidence="8">Pantoate--beta-alanine ligase</fullName>
    </alternativeName>
    <alternativeName>
        <fullName evidence="8">Pantoate-activating enzyme</fullName>
    </alternativeName>
</protein>
<dbReference type="Gene3D" id="3.30.1300.10">
    <property type="entry name" value="Pantoate-beta-alanine ligase, C-terminal domain"/>
    <property type="match status" value="1"/>
</dbReference>
<keyword evidence="4 8" id="KW-0566">Pantothenate biosynthesis</keyword>
<evidence type="ECO:0000256" key="7">
    <source>
        <dbReference type="ARBA" id="ARBA00048258"/>
    </source>
</evidence>
<dbReference type="NCBIfam" id="TIGR00125">
    <property type="entry name" value="cyt_tran_rel"/>
    <property type="match status" value="1"/>
</dbReference>
<keyword evidence="8" id="KW-0963">Cytoplasm</keyword>
<evidence type="ECO:0000256" key="5">
    <source>
        <dbReference type="ARBA" id="ARBA00022741"/>
    </source>
</evidence>
<sequence>MGMEVIQKPEEMQKRSLELRSQGKVIGFVPTMGYFHEGHLSLMRRARQECDVVVVSIYVNPLQFGPREDFNRYPRDLQRDLKMAEEVGVDIVFAPKDEDMYPEGYQTFVEVTELTRSLEGFYRPGHFRGVTTVVAKLFNIVLPHKAYFGEKDFQQLRVVQRMVRDLNFPVEIVPCPTVREPDGLAMSSRNTYLNPEERRAATVLHRALKAADELFKSGEKNAAKLKAKVWEVLASEPLVRPQYVEIVDAQTLEPVSTVDQLAVILLAAFVGQARLIDEWVLGRD</sequence>
<dbReference type="PANTHER" id="PTHR21299">
    <property type="entry name" value="CYTIDYLATE KINASE/PANTOATE-BETA-ALANINE LIGASE"/>
    <property type="match status" value="1"/>
</dbReference>
<dbReference type="InterPro" id="IPR003721">
    <property type="entry name" value="Pantoate_ligase"/>
</dbReference>
<keyword evidence="3 8" id="KW-0436">Ligase</keyword>
<evidence type="ECO:0000256" key="3">
    <source>
        <dbReference type="ARBA" id="ARBA00022598"/>
    </source>
</evidence>
<dbReference type="InterPro" id="IPR014729">
    <property type="entry name" value="Rossmann-like_a/b/a_fold"/>
</dbReference>
<accession>A0ABT2EN40</accession>
<dbReference type="CDD" id="cd00560">
    <property type="entry name" value="PanC"/>
    <property type="match status" value="1"/>
</dbReference>
<feature type="active site" description="Proton donor" evidence="8">
    <location>
        <position position="39"/>
    </location>
</feature>
<feature type="binding site" evidence="8">
    <location>
        <begin position="149"/>
        <end position="152"/>
    </location>
    <ligand>
        <name>ATP</name>
        <dbReference type="ChEBI" id="CHEBI:30616"/>
    </ligand>
</feature>
<feature type="binding site" evidence="8">
    <location>
        <position position="63"/>
    </location>
    <ligand>
        <name>(R)-pantoate</name>
        <dbReference type="ChEBI" id="CHEBI:15980"/>
    </ligand>
</feature>
<comment type="caution">
    <text evidence="9">The sequence shown here is derived from an EMBL/GenBank/DDBJ whole genome shotgun (WGS) entry which is preliminary data.</text>
</comment>
<dbReference type="InterPro" id="IPR004821">
    <property type="entry name" value="Cyt_trans-like"/>
</dbReference>
<dbReference type="EC" id="6.3.2.1" evidence="8"/>
<evidence type="ECO:0000313" key="10">
    <source>
        <dbReference type="Proteomes" id="UP001204798"/>
    </source>
</evidence>
<reference evidence="9 10" key="1">
    <citation type="submission" date="2022-08" db="EMBL/GenBank/DDBJ databases">
        <title>Bacterial and archaeal communities from various locations to study Microbial Dark Matter (Phase II).</title>
        <authorList>
            <person name="Stepanauskas R."/>
        </authorList>
    </citation>
    <scope>NUCLEOTIDE SEQUENCE [LARGE SCALE GENOMIC DNA]</scope>
    <source>
        <strain evidence="9 10">PD1</strain>
    </source>
</reference>
<feature type="binding site" evidence="8">
    <location>
        <begin position="186"/>
        <end position="189"/>
    </location>
    <ligand>
        <name>ATP</name>
        <dbReference type="ChEBI" id="CHEBI:30616"/>
    </ligand>
</feature>
<comment type="miscellaneous">
    <text evidence="8">The reaction proceeds by a bi uni uni bi ping pong mechanism.</text>
</comment>
<dbReference type="InterPro" id="IPR042176">
    <property type="entry name" value="Pantoate_ligase_C"/>
</dbReference>
<evidence type="ECO:0000256" key="8">
    <source>
        <dbReference type="HAMAP-Rule" id="MF_00158"/>
    </source>
</evidence>
<dbReference type="NCBIfam" id="TIGR00018">
    <property type="entry name" value="panC"/>
    <property type="match status" value="1"/>
</dbReference>
<dbReference type="GO" id="GO:0004592">
    <property type="term" value="F:pantoate-beta-alanine ligase activity"/>
    <property type="evidence" value="ECO:0007669"/>
    <property type="project" value="UniProtKB-EC"/>
</dbReference>
<comment type="pathway">
    <text evidence="1 8">Cofactor biosynthesis; (R)-pantothenate biosynthesis; (R)-pantothenate from (R)-pantoate and beta-alanine: step 1/1.</text>
</comment>
<comment type="catalytic activity">
    <reaction evidence="7 8">
        <text>(R)-pantoate + beta-alanine + ATP = (R)-pantothenate + AMP + diphosphate + H(+)</text>
        <dbReference type="Rhea" id="RHEA:10912"/>
        <dbReference type="ChEBI" id="CHEBI:15378"/>
        <dbReference type="ChEBI" id="CHEBI:15980"/>
        <dbReference type="ChEBI" id="CHEBI:29032"/>
        <dbReference type="ChEBI" id="CHEBI:30616"/>
        <dbReference type="ChEBI" id="CHEBI:33019"/>
        <dbReference type="ChEBI" id="CHEBI:57966"/>
        <dbReference type="ChEBI" id="CHEBI:456215"/>
        <dbReference type="EC" id="6.3.2.1"/>
    </reaction>
</comment>
<feature type="binding site" evidence="8">
    <location>
        <position position="155"/>
    </location>
    <ligand>
        <name>(R)-pantoate</name>
        <dbReference type="ChEBI" id="CHEBI:15980"/>
    </ligand>
</feature>
<gene>
    <name evidence="8" type="primary">panC</name>
    <name evidence="9" type="ORF">M2350_001783</name>
</gene>
<organism evidence="9 10">
    <name type="scientific">Candidatus Fervidibacter sacchari</name>
    <dbReference type="NCBI Taxonomy" id="1448929"/>
    <lineage>
        <taxon>Bacteria</taxon>
        <taxon>Candidatus Fervidibacterota</taxon>
        <taxon>Candidatus Fervidibacter</taxon>
    </lineage>
</organism>
<keyword evidence="6 8" id="KW-0067">ATP-binding</keyword>
<evidence type="ECO:0000256" key="1">
    <source>
        <dbReference type="ARBA" id="ARBA00004990"/>
    </source>
</evidence>
<dbReference type="Pfam" id="PF02569">
    <property type="entry name" value="Pantoate_ligase"/>
    <property type="match status" value="1"/>
</dbReference>
<dbReference type="HAMAP" id="MF_00158">
    <property type="entry name" value="PanC"/>
    <property type="match status" value="1"/>
</dbReference>
<evidence type="ECO:0000313" key="9">
    <source>
        <dbReference type="EMBL" id="MCS3919370.1"/>
    </source>
</evidence>
<feature type="binding site" evidence="8">
    <location>
        <position position="178"/>
    </location>
    <ligand>
        <name>ATP</name>
        <dbReference type="ChEBI" id="CHEBI:30616"/>
    </ligand>
</feature>